<dbReference type="InterPro" id="IPR036565">
    <property type="entry name" value="Mur-like_cat_sf"/>
</dbReference>
<evidence type="ECO:0000259" key="3">
    <source>
        <dbReference type="Pfam" id="PF02875"/>
    </source>
</evidence>
<reference evidence="5 6" key="1">
    <citation type="submission" date="2020-06" db="EMBL/GenBank/DDBJ databases">
        <title>Dysbiosis in marine aquaculture revealed through microbiome analysis: reverse ecology for environmental sustainability.</title>
        <authorList>
            <person name="Haro-Moreno J.M."/>
            <person name="Coutinho F.H."/>
            <person name="Zaragoza-Solas A."/>
            <person name="Picazo A."/>
            <person name="Almagro-Moreno S."/>
            <person name="Lopez-Perez M."/>
        </authorList>
    </citation>
    <scope>NUCLEOTIDE SEQUENCE [LARGE SCALE GENOMIC DNA]</scope>
    <source>
        <strain evidence="5">MCMED-G42</strain>
    </source>
</reference>
<accession>A0A838YX32</accession>
<evidence type="ECO:0000256" key="2">
    <source>
        <dbReference type="RuleBase" id="RU004135"/>
    </source>
</evidence>
<dbReference type="Proteomes" id="UP000585327">
    <property type="component" value="Unassembled WGS sequence"/>
</dbReference>
<dbReference type="GO" id="GO:0005524">
    <property type="term" value="F:ATP binding"/>
    <property type="evidence" value="ECO:0007669"/>
    <property type="project" value="InterPro"/>
</dbReference>
<dbReference type="GO" id="GO:0016881">
    <property type="term" value="F:acid-amino acid ligase activity"/>
    <property type="evidence" value="ECO:0007669"/>
    <property type="project" value="InterPro"/>
</dbReference>
<dbReference type="GO" id="GO:0009252">
    <property type="term" value="P:peptidoglycan biosynthetic process"/>
    <property type="evidence" value="ECO:0007669"/>
    <property type="project" value="UniProtKB-UniPathway"/>
</dbReference>
<dbReference type="Gene3D" id="3.90.190.20">
    <property type="entry name" value="Mur ligase, C-terminal domain"/>
    <property type="match status" value="1"/>
</dbReference>
<evidence type="ECO:0000313" key="5">
    <source>
        <dbReference type="EMBL" id="MBA4723925.1"/>
    </source>
</evidence>
<dbReference type="SUPFAM" id="SSF53623">
    <property type="entry name" value="MurD-like peptide ligases, catalytic domain"/>
    <property type="match status" value="1"/>
</dbReference>
<dbReference type="GO" id="GO:0005737">
    <property type="term" value="C:cytoplasm"/>
    <property type="evidence" value="ECO:0007669"/>
    <property type="project" value="UniProtKB-SubCell"/>
</dbReference>
<dbReference type="InterPro" id="IPR035911">
    <property type="entry name" value="MurE/MurF_N"/>
</dbReference>
<dbReference type="UniPathway" id="UPA00219"/>
<organism evidence="5 6">
    <name type="scientific">SAR86 cluster bacterium</name>
    <dbReference type="NCBI Taxonomy" id="2030880"/>
    <lineage>
        <taxon>Bacteria</taxon>
        <taxon>Pseudomonadati</taxon>
        <taxon>Pseudomonadota</taxon>
        <taxon>Gammaproteobacteria</taxon>
        <taxon>SAR86 cluster</taxon>
    </lineage>
</organism>
<proteinExistence type="inferred from homology"/>
<comment type="pathway">
    <text evidence="2">Cell wall biogenesis; peptidoglycan biosynthesis.</text>
</comment>
<dbReference type="SUPFAM" id="SSF53244">
    <property type="entry name" value="MurD-like peptide ligases, peptide-binding domain"/>
    <property type="match status" value="1"/>
</dbReference>
<dbReference type="AlphaFoldDB" id="A0A838YX32"/>
<dbReference type="PANTHER" id="PTHR23135:SF4">
    <property type="entry name" value="UDP-N-ACETYLMURAMOYL-L-ALANYL-D-GLUTAMATE--2,6-DIAMINOPIMELATE LIGASE MURE HOMOLOG, CHLOROPLASTIC"/>
    <property type="match status" value="1"/>
</dbReference>
<dbReference type="Gene3D" id="3.40.1190.10">
    <property type="entry name" value="Mur-like, catalytic domain"/>
    <property type="match status" value="1"/>
</dbReference>
<name>A0A838YX32_9GAMM</name>
<keyword evidence="2" id="KW-0573">Peptidoglycan synthesis</keyword>
<keyword evidence="2" id="KW-0961">Cell wall biogenesis/degradation</keyword>
<keyword evidence="2" id="KW-0132">Cell division</keyword>
<dbReference type="InterPro" id="IPR036615">
    <property type="entry name" value="Mur_ligase_C_dom_sf"/>
</dbReference>
<dbReference type="InterPro" id="IPR004101">
    <property type="entry name" value="Mur_ligase_C"/>
</dbReference>
<keyword evidence="2" id="KW-0131">Cell cycle</keyword>
<comment type="caution">
    <text evidence="5">The sequence shown here is derived from an EMBL/GenBank/DDBJ whole genome shotgun (WGS) entry which is preliminary data.</text>
</comment>
<dbReference type="EMBL" id="JACETM010000010">
    <property type="protein sequence ID" value="MBA4723925.1"/>
    <property type="molecule type" value="Genomic_DNA"/>
</dbReference>
<gene>
    <name evidence="5" type="primary">murE</name>
    <name evidence="5" type="ORF">H2021_01790</name>
</gene>
<evidence type="ECO:0000313" key="6">
    <source>
        <dbReference type="Proteomes" id="UP000585327"/>
    </source>
</evidence>
<dbReference type="InterPro" id="IPR005761">
    <property type="entry name" value="UDP-N-AcMur-Glu-dNH2Pim_ligase"/>
</dbReference>
<dbReference type="GO" id="GO:0071555">
    <property type="term" value="P:cell wall organization"/>
    <property type="evidence" value="ECO:0007669"/>
    <property type="project" value="UniProtKB-KW"/>
</dbReference>
<dbReference type="GO" id="GO:0051301">
    <property type="term" value="P:cell division"/>
    <property type="evidence" value="ECO:0007669"/>
    <property type="project" value="UniProtKB-KW"/>
</dbReference>
<feature type="domain" description="Mur ligase central" evidence="4">
    <location>
        <begin position="105"/>
        <end position="305"/>
    </location>
</feature>
<dbReference type="Gene3D" id="3.40.1390.10">
    <property type="entry name" value="MurE/MurF, N-terminal domain"/>
    <property type="match status" value="1"/>
</dbReference>
<dbReference type="InterPro" id="IPR013221">
    <property type="entry name" value="Mur_ligase_cen"/>
</dbReference>
<keyword evidence="2" id="KW-0133">Cell shape</keyword>
<protein>
    <submittedName>
        <fullName evidence="5">UDP-N-acetylmuramyl-tripeptide synthetase</fullName>
    </submittedName>
</protein>
<evidence type="ECO:0000256" key="1">
    <source>
        <dbReference type="ARBA" id="ARBA00005898"/>
    </source>
</evidence>
<dbReference type="GO" id="GO:0008360">
    <property type="term" value="P:regulation of cell shape"/>
    <property type="evidence" value="ECO:0007669"/>
    <property type="project" value="UniProtKB-KW"/>
</dbReference>
<feature type="domain" description="Mur ligase C-terminal" evidence="3">
    <location>
        <begin position="329"/>
        <end position="452"/>
    </location>
</feature>
<dbReference type="Pfam" id="PF02875">
    <property type="entry name" value="Mur_ligase_C"/>
    <property type="match status" value="1"/>
</dbReference>
<evidence type="ECO:0000259" key="4">
    <source>
        <dbReference type="Pfam" id="PF08245"/>
    </source>
</evidence>
<sequence length="477" mass="54758">MIKKLMSILNIDFIPTRKISAITNFSKDVKKDSIFFALDGVNRHGTSYIDEVISKDPMLIIHNNKDYACGHNNVFFVEDLTEKLLPFLCEYYQIDLDKFKFIGFTGTNGKTSAAYFCHQILISMNLSSSYIGTLGFLNNSINNFIESKNTTPGVFEIFNFLSTLDQSRTNHICLEVSSHALDQNRLKGIQLDVSSIMNITKDHLDYHLTEESYIKSKLKIIDITKSGSTFVNNLLKKVIINHTNHNLDSLKFLDSYGSNDDCFLHIEECNMKQSKFSLRINSDLFNFSQKLFPEFNIQNFIYAFLSIHRLYQDKDLSKLSLDSIKLPKGRLQIVEDIKDNIIIDYAHNPDSFKNILKPINEQFKGIITLFGCGGDRDKEKRPLMLKTALKYSETVIFTSDNNRSECFESIVDDAMNGHSSTNIKIIKDRKKAIIQGCKLLTKDKCLLILGKGHEETQEENGERFYFSDEEVVNEIYK</sequence>
<dbReference type="NCBIfam" id="TIGR01085">
    <property type="entry name" value="murE"/>
    <property type="match status" value="1"/>
</dbReference>
<comment type="similarity">
    <text evidence="1">Belongs to the MurCDEF family. MurE subfamily.</text>
</comment>
<dbReference type="Pfam" id="PF08245">
    <property type="entry name" value="Mur_ligase_M"/>
    <property type="match status" value="1"/>
</dbReference>
<dbReference type="PANTHER" id="PTHR23135">
    <property type="entry name" value="MUR LIGASE FAMILY MEMBER"/>
    <property type="match status" value="1"/>
</dbReference>
<dbReference type="SUPFAM" id="SSF63418">
    <property type="entry name" value="MurE/MurF N-terminal domain"/>
    <property type="match status" value="1"/>
</dbReference>
<comment type="subcellular location">
    <subcellularLocation>
        <location evidence="2">Cytoplasm</location>
    </subcellularLocation>
</comment>